<name>A0A9E7TKU1_9EURY</name>
<gene>
    <name evidence="2" type="ORF">L6E24_02920</name>
</gene>
<dbReference type="Gene3D" id="2.60.40.10">
    <property type="entry name" value="Immunoglobulins"/>
    <property type="match status" value="1"/>
</dbReference>
<dbReference type="AlphaFoldDB" id="A0A9E7TKU1"/>
<dbReference type="KEGG" id="mend:L6E24_02920"/>
<evidence type="ECO:0000313" key="2">
    <source>
        <dbReference type="EMBL" id="UUX93089.1"/>
    </source>
</evidence>
<feature type="transmembrane region" description="Helical" evidence="1">
    <location>
        <begin position="401"/>
        <end position="421"/>
    </location>
</feature>
<dbReference type="InterPro" id="IPR013783">
    <property type="entry name" value="Ig-like_fold"/>
</dbReference>
<keyword evidence="1" id="KW-0472">Membrane</keyword>
<keyword evidence="1" id="KW-1133">Transmembrane helix</keyword>
<keyword evidence="1" id="KW-0812">Transmembrane</keyword>
<reference evidence="2" key="1">
    <citation type="submission" date="2022-04" db="EMBL/GenBank/DDBJ databases">
        <title>Complete genome of Methanoplanus endosymbiosus DSM 3599.</title>
        <authorList>
            <person name="Chen S.-C."/>
            <person name="You Y.-T."/>
            <person name="Zhou Y.-Z."/>
            <person name="Lai M.-C."/>
        </authorList>
    </citation>
    <scope>NUCLEOTIDE SEQUENCE</scope>
    <source>
        <strain evidence="2">DSM 3599</strain>
    </source>
</reference>
<dbReference type="RefSeq" id="WP_257743230.1">
    <property type="nucleotide sequence ID" value="NZ_CP096115.1"/>
</dbReference>
<sequence>MKKISLYLFVVFLVFAAVIIPVSAGDKFYSNGPELSAAVQGTNELAPGLDGSIVILVENRGLIDMKFVKATDITPDYSPTTAKAVKATLISGNSPLTVKSDPQILGDIPSGYYKPAEFEINIPQDAKEGDYELLLKVDYDYMYNADQSGTDEISYTFKKVSEEIPVRIVIKPSLHLSIKSVRSEELYAGGEGYVTMEIKNDGSDDGTETAVFIQPVGKSPVTPVEDSVYVGDMNSGDSVSVRFKVSVSKDADPTQVYPMQVYATYNNYEDQIEKTAPVSVGIGFKGKIRFKSTGDPTVVSSGEDALIYVTYKNTGDSTAYQAEGRISVVDPFSSDDSNVYLGDLKPGDSVQGVYKVKVSADATAKEYALDSEVRYNDAENNNYVSDTVKVLVTVDKKSDSMMLIAGFLVLVILLGVGAWFYSKKKNGK</sequence>
<dbReference type="GeneID" id="74306613"/>
<organism evidence="2 3">
    <name type="scientific">Methanoplanus endosymbiosus</name>
    <dbReference type="NCBI Taxonomy" id="33865"/>
    <lineage>
        <taxon>Archaea</taxon>
        <taxon>Methanobacteriati</taxon>
        <taxon>Methanobacteriota</taxon>
        <taxon>Stenosarchaea group</taxon>
        <taxon>Methanomicrobia</taxon>
        <taxon>Methanomicrobiales</taxon>
        <taxon>Methanomicrobiaceae</taxon>
        <taxon>Methanoplanus</taxon>
    </lineage>
</organism>
<dbReference type="Proteomes" id="UP001060368">
    <property type="component" value="Chromosome"/>
</dbReference>
<dbReference type="PANTHER" id="PTHR35902">
    <property type="entry name" value="S-LAYER DOMAIN-LIKE PROTEIN-RELATED"/>
    <property type="match status" value="1"/>
</dbReference>
<protein>
    <submittedName>
        <fullName evidence="2">S-layer protein</fullName>
    </submittedName>
</protein>
<proteinExistence type="predicted"/>
<dbReference type="EMBL" id="CP096115">
    <property type="protein sequence ID" value="UUX93089.1"/>
    <property type="molecule type" value="Genomic_DNA"/>
</dbReference>
<evidence type="ECO:0000313" key="3">
    <source>
        <dbReference type="Proteomes" id="UP001060368"/>
    </source>
</evidence>
<dbReference type="PANTHER" id="PTHR35902:SF3">
    <property type="entry name" value="NPCBM-ASSOCIATED, NEW3 DOMAIN OF ALPHA-GALACTOSIDASE"/>
    <property type="match status" value="1"/>
</dbReference>
<evidence type="ECO:0000256" key="1">
    <source>
        <dbReference type="SAM" id="Phobius"/>
    </source>
</evidence>
<accession>A0A9E7TKU1</accession>
<keyword evidence="3" id="KW-1185">Reference proteome</keyword>